<reference evidence="2" key="1">
    <citation type="submission" date="2016-11" db="UniProtKB">
        <authorList>
            <consortium name="WormBaseParasite"/>
        </authorList>
    </citation>
    <scope>IDENTIFICATION</scope>
</reference>
<evidence type="ECO:0000313" key="2">
    <source>
        <dbReference type="WBParaSite" id="Csp11.Scaffold629.g14057.t2"/>
    </source>
</evidence>
<name>A0A1I7U219_9PELO</name>
<dbReference type="Proteomes" id="UP000095282">
    <property type="component" value="Unplaced"/>
</dbReference>
<keyword evidence="1" id="KW-1185">Reference proteome</keyword>
<dbReference type="WBParaSite" id="Csp11.Scaffold629.g14057.t2">
    <property type="protein sequence ID" value="Csp11.Scaffold629.g14057.t2"/>
    <property type="gene ID" value="Csp11.Scaffold629.g14057"/>
</dbReference>
<proteinExistence type="predicted"/>
<organism evidence="1 2">
    <name type="scientific">Caenorhabditis tropicalis</name>
    <dbReference type="NCBI Taxonomy" id="1561998"/>
    <lineage>
        <taxon>Eukaryota</taxon>
        <taxon>Metazoa</taxon>
        <taxon>Ecdysozoa</taxon>
        <taxon>Nematoda</taxon>
        <taxon>Chromadorea</taxon>
        <taxon>Rhabditida</taxon>
        <taxon>Rhabditina</taxon>
        <taxon>Rhabditomorpha</taxon>
        <taxon>Rhabditoidea</taxon>
        <taxon>Rhabditidae</taxon>
        <taxon>Peloderinae</taxon>
        <taxon>Caenorhabditis</taxon>
    </lineage>
</organism>
<accession>A0A1I7U219</accession>
<protein>
    <submittedName>
        <fullName evidence="2">Tail protein</fullName>
    </submittedName>
</protein>
<evidence type="ECO:0000313" key="1">
    <source>
        <dbReference type="Proteomes" id="UP000095282"/>
    </source>
</evidence>
<sequence>MSVKTMRKEREDYKQAIPFSSPEDLSQFLHEMIPMFRYCRATKQWQNTRVETRRFVQWLKIEMDGGNEFSWDNFKTIDYPRFKATIKETNERLRAFAEKELFMDYPSFDDIELQIPGFCYDLDTKILSLSPEASSRLTLNLPILQKIANLNTGYSMDCSREFSTLVTPSLSGRAGRPHELGLTGATEGLLTTPRCSNPKQSTSFVCPLMSVSGYLWPGSIVQHGEVFTMETAQIDRFQTVTQNPSGYDITADGIETFGTHI</sequence>
<dbReference type="AlphaFoldDB" id="A0A1I7U219"/>
<dbReference type="eggNOG" id="ENOG502THTJ">
    <property type="taxonomic scope" value="Eukaryota"/>
</dbReference>